<dbReference type="PATRIC" id="fig|1379739.3.peg.2945"/>
<feature type="domain" description="Cytidyltransferase-like" evidence="11">
    <location>
        <begin position="922"/>
        <end position="1082"/>
    </location>
</feature>
<evidence type="ECO:0000256" key="3">
    <source>
        <dbReference type="ARBA" id="ARBA00012389"/>
    </source>
</evidence>
<protein>
    <recommendedName>
        <fullName evidence="3">nicotinate-nucleotide adenylyltransferase</fullName>
        <ecNumber evidence="3">2.7.7.18</ecNumber>
    </recommendedName>
</protein>
<gene>
    <name evidence="12" type="ORF">N495_12800</name>
</gene>
<dbReference type="Pfam" id="PF01467">
    <property type="entry name" value="CTP_transf_like"/>
    <property type="match status" value="1"/>
</dbReference>
<dbReference type="InterPro" id="IPR005248">
    <property type="entry name" value="NadD/NMNAT"/>
</dbReference>
<dbReference type="InterPro" id="IPR004821">
    <property type="entry name" value="Cyt_trans-like"/>
</dbReference>
<dbReference type="Proteomes" id="UP000032250">
    <property type="component" value="Unassembled WGS sequence"/>
</dbReference>
<accession>A0A0D1A0S2</accession>
<dbReference type="GO" id="GO:0004515">
    <property type="term" value="F:nicotinate-nucleotide adenylyltransferase activity"/>
    <property type="evidence" value="ECO:0007669"/>
    <property type="project" value="UniProtKB-EC"/>
</dbReference>
<evidence type="ECO:0000256" key="10">
    <source>
        <dbReference type="ARBA" id="ARBA00048721"/>
    </source>
</evidence>
<comment type="catalytic activity">
    <reaction evidence="10">
        <text>nicotinate beta-D-ribonucleotide + ATP + H(+) = deamido-NAD(+) + diphosphate</text>
        <dbReference type="Rhea" id="RHEA:22860"/>
        <dbReference type="ChEBI" id="CHEBI:15378"/>
        <dbReference type="ChEBI" id="CHEBI:30616"/>
        <dbReference type="ChEBI" id="CHEBI:33019"/>
        <dbReference type="ChEBI" id="CHEBI:57502"/>
        <dbReference type="ChEBI" id="CHEBI:58437"/>
        <dbReference type="EC" id="2.7.7.18"/>
    </reaction>
</comment>
<evidence type="ECO:0000313" key="13">
    <source>
        <dbReference type="Proteomes" id="UP000032250"/>
    </source>
</evidence>
<dbReference type="GO" id="GO:0009435">
    <property type="term" value="P:NAD+ biosynthetic process"/>
    <property type="evidence" value="ECO:0007669"/>
    <property type="project" value="InterPro"/>
</dbReference>
<dbReference type="Gene3D" id="1.25.10.10">
    <property type="entry name" value="Leucine-rich Repeat Variant"/>
    <property type="match status" value="1"/>
</dbReference>
<dbReference type="InterPro" id="IPR016024">
    <property type="entry name" value="ARM-type_fold"/>
</dbReference>
<evidence type="ECO:0000256" key="1">
    <source>
        <dbReference type="ARBA" id="ARBA00002324"/>
    </source>
</evidence>
<dbReference type="Gene3D" id="3.40.50.620">
    <property type="entry name" value="HUPs"/>
    <property type="match status" value="1"/>
</dbReference>
<keyword evidence="9" id="KW-0520">NAD</keyword>
<keyword evidence="8" id="KW-0067">ATP-binding</keyword>
<keyword evidence="5 12" id="KW-0808">Transferase</keyword>
<dbReference type="PANTHER" id="PTHR39321:SF3">
    <property type="entry name" value="PHOSPHOPANTETHEINE ADENYLYLTRANSFERASE"/>
    <property type="match status" value="1"/>
</dbReference>
<dbReference type="SUPFAM" id="SSF52374">
    <property type="entry name" value="Nucleotidylyl transferase"/>
    <property type="match status" value="1"/>
</dbReference>
<keyword evidence="4" id="KW-0662">Pyridine nucleotide biosynthesis</keyword>
<dbReference type="EMBL" id="JXSU01000007">
    <property type="protein sequence ID" value="KIS24413.1"/>
    <property type="molecule type" value="Genomic_DNA"/>
</dbReference>
<evidence type="ECO:0000256" key="7">
    <source>
        <dbReference type="ARBA" id="ARBA00022741"/>
    </source>
</evidence>
<name>A0A0D1A0S2_CLOBO</name>
<proteinExistence type="predicted"/>
<keyword evidence="6" id="KW-0548">Nucleotidyltransferase</keyword>
<evidence type="ECO:0000256" key="4">
    <source>
        <dbReference type="ARBA" id="ARBA00022642"/>
    </source>
</evidence>
<dbReference type="RefSeq" id="WP_003484582.1">
    <property type="nucleotide sequence ID" value="NZ_JXSU01000007.1"/>
</dbReference>
<dbReference type="InterPro" id="IPR014729">
    <property type="entry name" value="Rossmann-like_a/b/a_fold"/>
</dbReference>
<keyword evidence="7" id="KW-0547">Nucleotide-binding</keyword>
<evidence type="ECO:0000256" key="6">
    <source>
        <dbReference type="ARBA" id="ARBA00022695"/>
    </source>
</evidence>
<evidence type="ECO:0000256" key="2">
    <source>
        <dbReference type="ARBA" id="ARBA00005019"/>
    </source>
</evidence>
<organism evidence="12 13">
    <name type="scientific">Clostridium botulinum B2 450</name>
    <dbReference type="NCBI Taxonomy" id="1379739"/>
    <lineage>
        <taxon>Bacteria</taxon>
        <taxon>Bacillati</taxon>
        <taxon>Bacillota</taxon>
        <taxon>Clostridia</taxon>
        <taxon>Eubacteriales</taxon>
        <taxon>Clostridiaceae</taxon>
        <taxon>Clostridium</taxon>
    </lineage>
</organism>
<dbReference type="SUPFAM" id="SSF109604">
    <property type="entry name" value="HD-domain/PDEase-like"/>
    <property type="match status" value="1"/>
</dbReference>
<dbReference type="EC" id="2.7.7.18" evidence="3"/>
<evidence type="ECO:0000259" key="11">
    <source>
        <dbReference type="Pfam" id="PF01467"/>
    </source>
</evidence>
<dbReference type="InterPro" id="IPR011989">
    <property type="entry name" value="ARM-like"/>
</dbReference>
<comment type="pathway">
    <text evidence="2">Cofactor biosynthesis; NAD(+) biosynthesis; deamido-NAD(+) from nicotinate D-ribonucleotide: step 1/1.</text>
</comment>
<evidence type="ECO:0000313" key="12">
    <source>
        <dbReference type="EMBL" id="KIS24413.1"/>
    </source>
</evidence>
<dbReference type="HOGENOM" id="CLU_243330_0_0_9"/>
<evidence type="ECO:0000256" key="8">
    <source>
        <dbReference type="ARBA" id="ARBA00022840"/>
    </source>
</evidence>
<dbReference type="SUPFAM" id="SSF48371">
    <property type="entry name" value="ARM repeat"/>
    <property type="match status" value="1"/>
</dbReference>
<comment type="function">
    <text evidence="1">Catalyzes the reversible adenylation of nicotinate mononucleotide (NaMN) to nicotinic acid adenine dinucleotide (NaAD).</text>
</comment>
<reference evidence="12 13" key="1">
    <citation type="submission" date="2014-06" db="EMBL/GenBank/DDBJ databases">
        <title>Genome characterization of distinct group I Clostridium botulinum lineages.</title>
        <authorList>
            <person name="Giordani F."/>
            <person name="Anselmo A."/>
            <person name="Fillo S."/>
            <person name="Palozzi A.M."/>
            <person name="Fortunato A."/>
            <person name="Gentile B."/>
            <person name="Ciammaruconi A."/>
            <person name="Anniballi F."/>
            <person name="De Medici D."/>
            <person name="Lista F."/>
        </authorList>
    </citation>
    <scope>NUCLEOTIDE SEQUENCE [LARGE SCALE GENOMIC DNA]</scope>
    <source>
        <strain evidence="12 13">B2 450</strain>
    </source>
</reference>
<dbReference type="PANTHER" id="PTHR39321">
    <property type="entry name" value="NICOTINATE-NUCLEOTIDE ADENYLYLTRANSFERASE-RELATED"/>
    <property type="match status" value="1"/>
</dbReference>
<comment type="caution">
    <text evidence="12">The sequence shown here is derived from an EMBL/GenBank/DDBJ whole genome shotgun (WGS) entry which is preliminary data.</text>
</comment>
<evidence type="ECO:0000256" key="9">
    <source>
        <dbReference type="ARBA" id="ARBA00023027"/>
    </source>
</evidence>
<sequence>MTKLNFKYLYNKISKSLKNNSWIKKQGINKEYISLHIDSLEFNKKLSKMIINQDFSAKNTLQLCKGLLEGIYPIKSEEECLKEIYTYSLNKTFPHTNKIKNDSNLNICAEIFLKIFCIINDFEKDCNASNFKSKYPLNFLKDEEIEALERPHEYKKFLSNFKKDYIYEMMKLSEEVMGFNTLDHVCGVHYLCVHIGRQLKKVGIPIDLGRVSGAGAGHDIGKYGCTGEDLKRVPHLHYYYTDQWFKRYNIPYIGNIAMNHSTWDLEVENLSLESLILIYSDFRVKNMETNCGYKMHIYSLEDSFYVILNKLENLDEKKEKRYKGVYSKLKDFEDYLLSLNINVDPNKNMFNKYSSLNNTEYSLMQGEEITNNLKNISIYHSIYLMHQLRDEISLETILDSARSEKDWKNLREYIRVLQEYSTYLTQKQKKQTLKFLFENLTHPEDDIRKHCAELIGKLISTFDESYMKEIPSNVELPKAEITSGDVLREYLKAMLSPPSNMIYINKFNLGYNTSTMIESLFKYCKESSLDDYRKIVLNHFDHKKYKNVDIQLFLLDTAKYIPIDFSSEYTNNLWDFIFNILKKRNQSLRLGALKTLNLLAKENLPENIKNKIEDYLNSSIINKKYITENLLKLKLAKNLNMKSLYCSLEKHININKKLATEISLSNLKSNTTWIKKHIQIDLLLKYAKENPSSFAMHTVIHFSNLLKVSNIESVRSKAGNAILELMPYLSLAERNEIAIELLRGLEIEGNRFTEYIPTYVGQVLLWLQPIELDEIIQDLTIKFKKSNTNLKCLLLKTIGITISNYSTYKIRFKEDTKFFNNRLINMLGILLNGLGDYNIQVKQSAFISLGKHLFGEENSFEEKAELFKLTGKKILTLIAEDRNKNLMMLTNSVGMHYIYRFISDYNFFVGDLNMISAEKVAFFPGTFDPFSASHKEIAKALRDMGFEVFLAVDEFSWSKRTLPSLLRRDILNLSIADQLNIYIYPASIPINIANNKDLKKLKSLFPKSELYIAVGSDVILNASSYKKENINVANSIFNFSHIIFQRGKNNEKLREIISYIKRDVLIFSLSSKYSEISSTQIRSYIDENKNISSLVDPIAEKYIYEKGFYQRESQDKSIIKPISLRLIILNFIDDFIINEISSLLKYKVKNIKEILDNIKRKPSSKIILIRDKKNELIGFSLFHWIRSTVLYEEMKDNHITEYIRNNSTGRMLSLDGFYIKNTEKSRYIEQILVTETLAFCASTDYEYAVFHPKCEEFQNPSIVDILKLQGFIKVPTVNNSLSIYAVDMSNPCILNLDIENFIKEPYRNNKKIKNIILESRRKLQKALTNLYKGELILSFHSNFLHQAMIDKICSENNVPSYVETPRKLGKAMCVPYGDILDRHIIPNTVTKALHTEKIFYSNMKGFKIGEFPHYLDLNTQVRMLKSFNRPVILVDNLLHKGYRIKALDPIFKKENLEIKNIVVGIMSGRGKDLMDRQNRSVDSVYFIPRLKLWFNEVSMYPFMGGDLLWRGKYPKRNLLPSINLILPYTYPKFIVGSNKNAIFNLSKICIENSINILEIIEEEYRNITDRNLSLYLLGHVFNVPRCPDQGKNMYYDLNLNPSHYLKNDLESLLRLENIMED</sequence>
<evidence type="ECO:0000256" key="5">
    <source>
        <dbReference type="ARBA" id="ARBA00022679"/>
    </source>
</evidence>
<dbReference type="OrthoDB" id="1703792at2"/>
<dbReference type="GO" id="GO:0005524">
    <property type="term" value="F:ATP binding"/>
    <property type="evidence" value="ECO:0007669"/>
    <property type="project" value="UniProtKB-KW"/>
</dbReference>